<protein>
    <submittedName>
        <fullName evidence="1">PRO3121</fullName>
    </submittedName>
</protein>
<proteinExistence type="evidence at transcript level"/>
<dbReference type="EMBL" id="AF130082">
    <property type="protein sequence ID" value="AAG35508.1"/>
    <property type="molecule type" value="mRNA"/>
</dbReference>
<organism evidence="1">
    <name type="scientific">Homo sapiens</name>
    <name type="common">Human</name>
    <dbReference type="NCBI Taxonomy" id="9606"/>
    <lineage>
        <taxon>Eukaryota</taxon>
        <taxon>Metazoa</taxon>
        <taxon>Chordata</taxon>
        <taxon>Craniata</taxon>
        <taxon>Vertebrata</taxon>
        <taxon>Euteleostomi</taxon>
        <taxon>Mammalia</taxon>
        <taxon>Eutheria</taxon>
        <taxon>Euarchontoglires</taxon>
        <taxon>Primates</taxon>
        <taxon>Haplorrhini</taxon>
        <taxon>Catarrhini</taxon>
        <taxon>Hominidae</taxon>
        <taxon>Homo</taxon>
    </lineage>
</organism>
<sequence>MLSHFRVKVKGFILISKYFDPYDLVSSYPKYGPHTSRTGILWELVRNVESLVLRFSKSESAFSSALLAIHMFEKD</sequence>
<name>Q9H394_HUMAN</name>
<evidence type="ECO:0000313" key="1">
    <source>
        <dbReference type="EMBL" id="AAG35508.1"/>
    </source>
</evidence>
<dbReference type="AlphaFoldDB" id="Q9H394"/>
<accession>Q9H394</accession>
<reference evidence="1" key="1">
    <citation type="submission" date="1999-02" db="EMBL/GenBank/DDBJ databases">
        <title>Functional prediction of the coding sequences of 75 new genes deduced by analysis of cDNA clones from human fetal liver.</title>
        <authorList>
            <person name="Zhang C."/>
            <person name="Yu Y."/>
            <person name="Zhang S."/>
            <person name="Wei H."/>
            <person name="Bi J."/>
            <person name="Zhou G."/>
            <person name="Dong C."/>
            <person name="Zai Y."/>
            <person name="Xu W."/>
            <person name="Gao F."/>
            <person name="Liu M."/>
            <person name="He F."/>
        </authorList>
    </citation>
    <scope>NUCLEOTIDE SEQUENCE</scope>
    <source>
        <tissue evidence="1">Liver</tissue>
    </source>
</reference>